<comment type="caution">
    <text evidence="1">The sequence shown here is derived from an EMBL/GenBank/DDBJ whole genome shotgun (WGS) entry which is preliminary data.</text>
</comment>
<protein>
    <submittedName>
        <fullName evidence="1">Uncharacterized protein</fullName>
    </submittedName>
</protein>
<dbReference type="Proteomes" id="UP000265520">
    <property type="component" value="Unassembled WGS sequence"/>
</dbReference>
<sequence>FCSFDAGLLPSARRAGGDGVSRAHAEEDWFLLCHLRTVQERMARRASLLGGCIRKARSLARCAASSGASRSLIVHHARRAEQVARRADAKSI</sequence>
<keyword evidence="2" id="KW-1185">Reference proteome</keyword>
<proteinExistence type="predicted"/>
<reference evidence="1 2" key="1">
    <citation type="journal article" date="2018" name="Front. Plant Sci.">
        <title>Red Clover (Trifolium pratense) and Zigzag Clover (T. medium) - A Picture of Genomic Similarities and Differences.</title>
        <authorList>
            <person name="Dluhosova J."/>
            <person name="Istvanek J."/>
            <person name="Nedelnik J."/>
            <person name="Repkova J."/>
        </authorList>
    </citation>
    <scope>NUCLEOTIDE SEQUENCE [LARGE SCALE GENOMIC DNA]</scope>
    <source>
        <strain evidence="2">cv. 10/8</strain>
        <tissue evidence="1">Leaf</tissue>
    </source>
</reference>
<gene>
    <name evidence="1" type="ORF">A2U01_0056573</name>
</gene>
<dbReference type="EMBL" id="LXQA010222523">
    <property type="protein sequence ID" value="MCI35352.1"/>
    <property type="molecule type" value="Genomic_DNA"/>
</dbReference>
<name>A0A392RGU2_9FABA</name>
<evidence type="ECO:0000313" key="1">
    <source>
        <dbReference type="EMBL" id="MCI35352.1"/>
    </source>
</evidence>
<accession>A0A392RGU2</accession>
<organism evidence="1 2">
    <name type="scientific">Trifolium medium</name>
    <dbReference type="NCBI Taxonomy" id="97028"/>
    <lineage>
        <taxon>Eukaryota</taxon>
        <taxon>Viridiplantae</taxon>
        <taxon>Streptophyta</taxon>
        <taxon>Embryophyta</taxon>
        <taxon>Tracheophyta</taxon>
        <taxon>Spermatophyta</taxon>
        <taxon>Magnoliopsida</taxon>
        <taxon>eudicotyledons</taxon>
        <taxon>Gunneridae</taxon>
        <taxon>Pentapetalae</taxon>
        <taxon>rosids</taxon>
        <taxon>fabids</taxon>
        <taxon>Fabales</taxon>
        <taxon>Fabaceae</taxon>
        <taxon>Papilionoideae</taxon>
        <taxon>50 kb inversion clade</taxon>
        <taxon>NPAAA clade</taxon>
        <taxon>Hologalegina</taxon>
        <taxon>IRL clade</taxon>
        <taxon>Trifolieae</taxon>
        <taxon>Trifolium</taxon>
    </lineage>
</organism>
<evidence type="ECO:0000313" key="2">
    <source>
        <dbReference type="Proteomes" id="UP000265520"/>
    </source>
</evidence>
<dbReference type="AlphaFoldDB" id="A0A392RGU2"/>
<feature type="non-terminal residue" evidence="1">
    <location>
        <position position="1"/>
    </location>
</feature>